<dbReference type="OrthoDB" id="9792687at2"/>
<evidence type="ECO:0000313" key="4">
    <source>
        <dbReference type="Proteomes" id="UP000287394"/>
    </source>
</evidence>
<organism evidence="3 4">
    <name type="scientific">Capsulimonas corticalis</name>
    <dbReference type="NCBI Taxonomy" id="2219043"/>
    <lineage>
        <taxon>Bacteria</taxon>
        <taxon>Bacillati</taxon>
        <taxon>Armatimonadota</taxon>
        <taxon>Armatimonadia</taxon>
        <taxon>Capsulimonadales</taxon>
        <taxon>Capsulimonadaceae</taxon>
        <taxon>Capsulimonas</taxon>
    </lineage>
</organism>
<dbReference type="Proteomes" id="UP000287394">
    <property type="component" value="Chromosome"/>
</dbReference>
<dbReference type="EMBL" id="AP025739">
    <property type="protein sequence ID" value="BDI32575.1"/>
    <property type="molecule type" value="Genomic_DNA"/>
</dbReference>
<dbReference type="InterPro" id="IPR017113">
    <property type="entry name" value="Antirestriction_ArdC"/>
</dbReference>
<keyword evidence="4" id="KW-1185">Reference proteome</keyword>
<dbReference type="Pfam" id="PF18818">
    <property type="entry name" value="MPTase-PolyVal"/>
    <property type="match status" value="1"/>
</dbReference>
<dbReference type="GO" id="GO:0003697">
    <property type="term" value="F:single-stranded DNA binding"/>
    <property type="evidence" value="ECO:0007669"/>
    <property type="project" value="InterPro"/>
</dbReference>
<dbReference type="AlphaFoldDB" id="A0A402D517"/>
<dbReference type="InterPro" id="IPR041459">
    <property type="entry name" value="MPTase-PolyVal"/>
</dbReference>
<name>A0A402D517_9BACT</name>
<evidence type="ECO:0000259" key="1">
    <source>
        <dbReference type="Pfam" id="PF08401"/>
    </source>
</evidence>
<feature type="domain" description="N-terminal" evidence="1">
    <location>
        <begin position="22"/>
        <end position="144"/>
    </location>
</feature>
<protein>
    <submittedName>
        <fullName evidence="3">Uncharacterized protein</fullName>
    </submittedName>
</protein>
<gene>
    <name evidence="3" type="ORF">CCAX7_46260</name>
</gene>
<dbReference type="KEGG" id="ccot:CCAX7_46260"/>
<evidence type="ECO:0000259" key="2">
    <source>
        <dbReference type="Pfam" id="PF18818"/>
    </source>
</evidence>
<reference evidence="3 4" key="1">
    <citation type="journal article" date="2019" name="Int. J. Syst. Evol. Microbiol.">
        <title>Capsulimonas corticalis gen. nov., sp. nov., an aerobic capsulated bacterium, of a novel bacterial order, Capsulimonadales ord. nov., of the class Armatimonadia of the phylum Armatimonadetes.</title>
        <authorList>
            <person name="Li J."/>
            <person name="Kudo C."/>
            <person name="Tonouchi A."/>
        </authorList>
    </citation>
    <scope>NUCLEOTIDE SEQUENCE [LARGE SCALE GENOMIC DNA]</scope>
    <source>
        <strain evidence="3 4">AX-7</strain>
    </source>
</reference>
<accession>A0A402D517</accession>
<dbReference type="PIRSF" id="PIRSF037112">
    <property type="entry name" value="Antirestriction_ArdC"/>
    <property type="match status" value="1"/>
</dbReference>
<feature type="domain" description="Polyvalent protein metallopeptidase" evidence="2">
    <location>
        <begin position="172"/>
        <end position="296"/>
    </location>
</feature>
<evidence type="ECO:0000313" key="3">
    <source>
        <dbReference type="EMBL" id="BDI32575.1"/>
    </source>
</evidence>
<dbReference type="Pfam" id="PF08401">
    <property type="entry name" value="ArdcN"/>
    <property type="match status" value="1"/>
</dbReference>
<sequence length="331" mass="37032">MPTLHPRNAATQRPKETISRADVYTRITDQIIKAIEAGAQTCTMPWHAPDIALAIPRNAMTQKAYRGVNIVALLAEAQAHHYPEAKWATYRQWSDLGYQVNKGEKSACAVFWKPLDIDATGKSESDHVTEDADTPQSRWVARAFALFNIAQTANYEPPVTQPPRPGHERIAEIEHFIKALGPDIRHGGNRAFYRPATDHIQMPPFNCFVDPFSYYSTLTHEVTHWTGHTSRLNRELKTRFGTESYAAEELIAELGSAFLCADLGLSSESRPENAAYIDNWLTVLKRDTRAIFAAASYAQRAVDFMHDLRGAAPQPEVTAVVSRSIQQSLCL</sequence>
<proteinExistence type="predicted"/>
<dbReference type="InterPro" id="IPR013610">
    <property type="entry name" value="ArdC_N"/>
</dbReference>
<dbReference type="RefSeq" id="WP_119324602.1">
    <property type="nucleotide sequence ID" value="NZ_AP025739.1"/>
</dbReference>